<feature type="domain" description="DNA polymerase alpha subunit B OB" evidence="12">
    <location>
        <begin position="225"/>
        <end position="330"/>
    </location>
</feature>
<dbReference type="STRING" id="9305.ENSSHAP00000000409"/>
<dbReference type="PANTHER" id="PTHR23061">
    <property type="entry name" value="DNA POLYMERASE 2 ALPHA 70 KDA SUBUNIT"/>
    <property type="match status" value="1"/>
</dbReference>
<evidence type="ECO:0000256" key="6">
    <source>
        <dbReference type="ARBA" id="ARBA00023242"/>
    </source>
</evidence>
<dbReference type="Ensembl" id="ENSSHAT00000000414.2">
    <property type="protein sequence ID" value="ENSSHAP00000000409.2"/>
    <property type="gene ID" value="ENSSHAG00000000361.2"/>
</dbReference>
<reference evidence="13" key="2">
    <citation type="submission" date="2025-08" db="UniProtKB">
        <authorList>
            <consortium name="Ensembl"/>
        </authorList>
    </citation>
    <scope>IDENTIFICATION</scope>
</reference>
<dbReference type="InParanoid" id="G3VB55"/>
<feature type="domain" description="DNA polymerase alpha/delta/epsilon subunit B" evidence="10">
    <location>
        <begin position="351"/>
        <end position="496"/>
    </location>
</feature>
<comment type="similarity">
    <text evidence="2 8">Belongs to the DNA polymerase alpha subunit B family.</text>
</comment>
<evidence type="ECO:0000256" key="1">
    <source>
        <dbReference type="ARBA" id="ARBA00004123"/>
    </source>
</evidence>
<evidence type="ECO:0000256" key="5">
    <source>
        <dbReference type="ARBA" id="ARBA00022705"/>
    </source>
</evidence>
<protein>
    <recommendedName>
        <fullName evidence="3 8">DNA polymerase alpha subunit B</fullName>
    </recommendedName>
</protein>
<dbReference type="GeneTree" id="ENSGT00390000016784"/>
<comment type="subcellular location">
    <subcellularLocation>
        <location evidence="1 8">Nucleus</location>
    </subcellularLocation>
</comment>
<dbReference type="Pfam" id="PF08418">
    <property type="entry name" value="Pol_alpha_B_N"/>
    <property type="match status" value="1"/>
</dbReference>
<dbReference type="InterPro" id="IPR043034">
    <property type="entry name" value="DNA_pol_alpha_B_N_sf"/>
</dbReference>
<dbReference type="Gene3D" id="3.60.21.60">
    <property type="match status" value="2"/>
</dbReference>
<feature type="domain" description="DNA polymerase alpha subunit B N-terminal" evidence="11">
    <location>
        <begin position="12"/>
        <end position="78"/>
    </location>
</feature>
<dbReference type="InterPro" id="IPR007185">
    <property type="entry name" value="DNA_pol_a/d/e_bsu"/>
</dbReference>
<evidence type="ECO:0000256" key="7">
    <source>
        <dbReference type="ARBA" id="ARBA00054252"/>
    </source>
</evidence>
<dbReference type="GO" id="GO:0005658">
    <property type="term" value="C:alpha DNA polymerase:primase complex"/>
    <property type="evidence" value="ECO:0007669"/>
    <property type="project" value="Ensembl"/>
</dbReference>
<reference evidence="13" key="3">
    <citation type="submission" date="2025-09" db="UniProtKB">
        <authorList>
            <consortium name="Ensembl"/>
        </authorList>
    </citation>
    <scope>IDENTIFICATION</scope>
</reference>
<feature type="compositionally biased region" description="Polar residues" evidence="9">
    <location>
        <begin position="119"/>
        <end position="143"/>
    </location>
</feature>
<dbReference type="PANTHER" id="PTHR23061:SF12">
    <property type="entry name" value="DNA POLYMERASE ALPHA SUBUNIT B"/>
    <property type="match status" value="1"/>
</dbReference>
<feature type="compositionally biased region" description="Low complexity" evidence="9">
    <location>
        <begin position="149"/>
        <end position="166"/>
    </location>
</feature>
<dbReference type="eggNOG" id="KOG1625">
    <property type="taxonomic scope" value="Eukaryota"/>
</dbReference>
<feature type="domain" description="DNA polymerase alpha/delta/epsilon subunit B" evidence="10">
    <location>
        <begin position="623"/>
        <end position="687"/>
    </location>
</feature>
<comment type="function">
    <text evidence="7">Accessory subunit of the DNA polymerase alpha complex (also known as the alpha DNA polymerase-primase complex) which plays an essential role in the initiation of DNA synthesis. During the S phase of the cell cycle, the DNA polymerase alpha complex (composed of a catalytic subunit POLA1, an accessory subunit POLA2 and two primase subunits, the catalytic subunit PRIM1 and the regulatory subunit PRIM2) is recruited to DNA at the replicative forks via direct interactions with MCM10 and WDHD1. The primase subunit of the polymerase alpha complex initiates DNA synthesis by oligomerising short RNA primers on both leading and lagging strands. These primers are initially extended by the polymerase alpha catalytic subunit and subsequently transferred to polymerase delta and polymerase epsilon for processive synthesis on the lagging and leading strand, respectively.</text>
</comment>
<evidence type="ECO:0000259" key="10">
    <source>
        <dbReference type="Pfam" id="PF04042"/>
    </source>
</evidence>
<keyword evidence="6 8" id="KW-0539">Nucleus</keyword>
<dbReference type="GO" id="GO:0006606">
    <property type="term" value="P:protein import into nucleus"/>
    <property type="evidence" value="ECO:0007669"/>
    <property type="project" value="Ensembl"/>
</dbReference>
<dbReference type="AlphaFoldDB" id="G3VB55"/>
<gene>
    <name evidence="13" type="primary">POLA2</name>
</gene>
<dbReference type="PIRSF" id="PIRSF018300">
    <property type="entry name" value="DNA_pol_alph_2"/>
    <property type="match status" value="1"/>
</dbReference>
<proteinExistence type="inferred from homology"/>
<keyword evidence="14" id="KW-1185">Reference proteome</keyword>
<reference evidence="13 14" key="1">
    <citation type="journal article" date="2011" name="Proc. Natl. Acad. Sci. U.S.A.">
        <title>Genetic diversity and population structure of the endangered marsupial Sarcophilus harrisii (Tasmanian devil).</title>
        <authorList>
            <person name="Miller W."/>
            <person name="Hayes V.M."/>
            <person name="Ratan A."/>
            <person name="Petersen D.C."/>
            <person name="Wittekindt N.E."/>
            <person name="Miller J."/>
            <person name="Walenz B."/>
            <person name="Knight J."/>
            <person name="Qi J."/>
            <person name="Zhao F."/>
            <person name="Wang Q."/>
            <person name="Bedoya-Reina O.C."/>
            <person name="Katiyar N."/>
            <person name="Tomsho L.P."/>
            <person name="Kasson L.M."/>
            <person name="Hardie R.A."/>
            <person name="Woodbridge P."/>
            <person name="Tindall E.A."/>
            <person name="Bertelsen M.F."/>
            <person name="Dixon D."/>
            <person name="Pyecroft S."/>
            <person name="Helgen K.M."/>
            <person name="Lesk A.M."/>
            <person name="Pringle T.H."/>
            <person name="Patterson N."/>
            <person name="Zhang Y."/>
            <person name="Kreiss A."/>
            <person name="Woods G.M."/>
            <person name="Jones M.E."/>
            <person name="Schuster S.C."/>
        </authorList>
    </citation>
    <scope>NUCLEOTIDE SEQUENCE [LARGE SCALE GENOMIC DNA]</scope>
</reference>
<dbReference type="Gene3D" id="1.10.8.530">
    <property type="entry name" value="DNA polymerase alpha-primase, subunit B, N-terminal domain"/>
    <property type="match status" value="1"/>
</dbReference>
<organism evidence="13 14">
    <name type="scientific">Sarcophilus harrisii</name>
    <name type="common">Tasmanian devil</name>
    <name type="synonym">Sarcophilus laniarius</name>
    <dbReference type="NCBI Taxonomy" id="9305"/>
    <lineage>
        <taxon>Eukaryota</taxon>
        <taxon>Metazoa</taxon>
        <taxon>Chordata</taxon>
        <taxon>Craniata</taxon>
        <taxon>Vertebrata</taxon>
        <taxon>Euteleostomi</taxon>
        <taxon>Mammalia</taxon>
        <taxon>Metatheria</taxon>
        <taxon>Dasyuromorphia</taxon>
        <taxon>Dasyuridae</taxon>
        <taxon>Sarcophilus</taxon>
    </lineage>
</organism>
<dbReference type="HOGENOM" id="CLU_014923_3_1_1"/>
<evidence type="ECO:0000256" key="3">
    <source>
        <dbReference type="ARBA" id="ARBA00018596"/>
    </source>
</evidence>
<dbReference type="InterPro" id="IPR013627">
    <property type="entry name" value="Pol_alpha_B_N"/>
</dbReference>
<evidence type="ECO:0000313" key="13">
    <source>
        <dbReference type="Ensembl" id="ENSSHAP00000000409.2"/>
    </source>
</evidence>
<name>G3VB55_SARHA</name>
<dbReference type="FunFam" id="1.10.8.530:FF:000001">
    <property type="entry name" value="DNA polymerase alpha subunit B"/>
    <property type="match status" value="1"/>
</dbReference>
<evidence type="ECO:0000256" key="4">
    <source>
        <dbReference type="ARBA" id="ARBA00022553"/>
    </source>
</evidence>
<keyword evidence="5 8" id="KW-0235">DNA replication</keyword>
<dbReference type="FunFam" id="3.60.21.60:FF:000002">
    <property type="entry name" value="DNA polymerase alpha subunit B"/>
    <property type="match status" value="1"/>
</dbReference>
<dbReference type="GO" id="GO:0003677">
    <property type="term" value="F:DNA binding"/>
    <property type="evidence" value="ECO:0007669"/>
    <property type="project" value="InterPro"/>
</dbReference>
<evidence type="ECO:0000313" key="14">
    <source>
        <dbReference type="Proteomes" id="UP000007648"/>
    </source>
</evidence>
<keyword evidence="4" id="KW-0597">Phosphoprotein</keyword>
<evidence type="ECO:0000256" key="9">
    <source>
        <dbReference type="SAM" id="MobiDB-lite"/>
    </source>
</evidence>
<evidence type="ECO:0000259" key="11">
    <source>
        <dbReference type="Pfam" id="PF08418"/>
    </source>
</evidence>
<dbReference type="GO" id="GO:0006269">
    <property type="term" value="P:DNA replication, synthesis of primer"/>
    <property type="evidence" value="ECO:0007669"/>
    <property type="project" value="Ensembl"/>
</dbReference>
<dbReference type="InterPro" id="IPR016722">
    <property type="entry name" value="DNA_pol_alpha_bsu"/>
</dbReference>
<dbReference type="FunFam" id="3.60.21.60:FF:000003">
    <property type="entry name" value="DNA polymerase alpha subunit B"/>
    <property type="match status" value="1"/>
</dbReference>
<dbReference type="InterPro" id="IPR054300">
    <property type="entry name" value="OB_DPOA2"/>
</dbReference>
<dbReference type="GO" id="GO:0006270">
    <property type="term" value="P:DNA replication initiation"/>
    <property type="evidence" value="ECO:0007669"/>
    <property type="project" value="Ensembl"/>
</dbReference>
<dbReference type="GO" id="GO:0036064">
    <property type="term" value="C:ciliary basal body"/>
    <property type="evidence" value="ECO:0007669"/>
    <property type="project" value="Ensembl"/>
</dbReference>
<dbReference type="Pfam" id="PF04042">
    <property type="entry name" value="DNA_pol_E_B"/>
    <property type="match status" value="2"/>
</dbReference>
<dbReference type="Pfam" id="PF22062">
    <property type="entry name" value="OB_DPOA2"/>
    <property type="match status" value="1"/>
</dbReference>
<dbReference type="Proteomes" id="UP000007648">
    <property type="component" value="Unassembled WGS sequence"/>
</dbReference>
<sequence length="735" mass="80358">MGPGGAGAVSAERLAAELQMFGLDCEEAAYEKLMELCPLYRQTEDQLVAELVAFSSNTGRVYLTLENLNSFENEFLIKRTAKARHNAPKKDSGPPGVWDIVSIQELIDVEAKEETLLNSYATPSKGSQKRSVSTPETPQSKRNVSAARSPHLLFSPSSFSPSVTPSQKYSSRSSRGEVVASFGSTQGMSWSGKGGSSPLSVKVLDAARALTGNYKSMFQKFTDIREVLTCRIEELGYELKELHKIEAFSPISVPAQEPITLLGQIGCDSNGKLNSKSVILEGDREHSLGVQIPVDLSELKEYSLFPGQIVVMEGTNTTGKKFIATKLYEGAPLPFYQPTEEDGGLDQRMLLVACGPYTTSDSITYDPMMDLISVISRDQPDVCILLGPFLDAKHEQVENCQLTPSFEDVFKHCLRTIIEGTRSSGTHLVFVPSLRDVNHRPVYPQPPFSCLELKEDKERVHFVSDPCILSINGVILGLTSTDLLFHMGAEEISSTQLQRSSGRTDPIWPSPGFGFGSSALGTSSRGRNVPNGRGLSTRACARWPGQPLDGSRSGLAQFCFGVFVTSQKSVLGSGRRGSCILPPAKAPPMKGLQALPSTQAASQRSHPGWQHVPRARHSPICSFCSSSSASDRFSRILKHVLTQRSFYPLYPPFEEMSIDYEHFYSYAQLPITPDVLIAPSDLRYFVKDVLGCVCMNPGRLTKGQVGGTFGRLYISRQLAKGERKSPCTAAQVVKI</sequence>
<dbReference type="FunCoup" id="G3VB55">
    <property type="interactions" value="1875"/>
</dbReference>
<accession>G3VB55</accession>
<evidence type="ECO:0000259" key="12">
    <source>
        <dbReference type="Pfam" id="PF22062"/>
    </source>
</evidence>
<feature type="region of interest" description="Disordered" evidence="9">
    <location>
        <begin position="119"/>
        <end position="175"/>
    </location>
</feature>
<dbReference type="GO" id="GO:0005829">
    <property type="term" value="C:cytosol"/>
    <property type="evidence" value="ECO:0007669"/>
    <property type="project" value="Ensembl"/>
</dbReference>
<evidence type="ECO:0000256" key="8">
    <source>
        <dbReference type="PIRNR" id="PIRNR018300"/>
    </source>
</evidence>
<evidence type="ECO:0000256" key="2">
    <source>
        <dbReference type="ARBA" id="ARBA00007299"/>
    </source>
</evidence>